<evidence type="ECO:0000259" key="4">
    <source>
        <dbReference type="PROSITE" id="PS51118"/>
    </source>
</evidence>
<keyword evidence="1" id="KW-0805">Transcription regulation</keyword>
<reference evidence="5 6" key="1">
    <citation type="submission" date="2019-02" db="EMBL/GenBank/DDBJ databases">
        <title>Pedobacter sp. RP-1-13 sp. nov., isolated from Arctic soil.</title>
        <authorList>
            <person name="Dahal R.H."/>
        </authorList>
    </citation>
    <scope>NUCLEOTIDE SEQUENCE [LARGE SCALE GENOMIC DNA]</scope>
    <source>
        <strain evidence="5 6">RP-1-13</strain>
    </source>
</reference>
<evidence type="ECO:0000256" key="3">
    <source>
        <dbReference type="ARBA" id="ARBA00023163"/>
    </source>
</evidence>
<dbReference type="Pfam" id="PF01638">
    <property type="entry name" value="HxlR"/>
    <property type="match status" value="1"/>
</dbReference>
<dbReference type="InterPro" id="IPR036388">
    <property type="entry name" value="WH-like_DNA-bd_sf"/>
</dbReference>
<dbReference type="SUPFAM" id="SSF46785">
    <property type="entry name" value="Winged helix' DNA-binding domain"/>
    <property type="match status" value="1"/>
</dbReference>
<dbReference type="InterPro" id="IPR036390">
    <property type="entry name" value="WH_DNA-bd_sf"/>
</dbReference>
<dbReference type="GO" id="GO:0003677">
    <property type="term" value="F:DNA binding"/>
    <property type="evidence" value="ECO:0007669"/>
    <property type="project" value="UniProtKB-KW"/>
</dbReference>
<dbReference type="Proteomes" id="UP000292884">
    <property type="component" value="Unassembled WGS sequence"/>
</dbReference>
<dbReference type="Gene3D" id="1.10.10.10">
    <property type="entry name" value="Winged helix-like DNA-binding domain superfamily/Winged helix DNA-binding domain"/>
    <property type="match status" value="1"/>
</dbReference>
<dbReference type="PROSITE" id="PS51118">
    <property type="entry name" value="HTH_HXLR"/>
    <property type="match status" value="1"/>
</dbReference>
<dbReference type="EMBL" id="SJSK01000006">
    <property type="protein sequence ID" value="TCC88251.1"/>
    <property type="molecule type" value="Genomic_DNA"/>
</dbReference>
<sequence>MERIKENSTNNHNRKFLTTCDMTYAIQLIGGRWKLLILTHLSKGKLRFGELNKKIPHITERMLTLQLKEMAEDNLITRKVYAEVPPKVEYELTVLGTELIPVCLQLSDWGTKHRAATSIG</sequence>
<comment type="caution">
    <text evidence="5">The sequence shown here is derived from an EMBL/GenBank/DDBJ whole genome shotgun (WGS) entry which is preliminary data.</text>
</comment>
<protein>
    <submittedName>
        <fullName evidence="5">Transcriptional regulator</fullName>
    </submittedName>
</protein>
<evidence type="ECO:0000256" key="2">
    <source>
        <dbReference type="ARBA" id="ARBA00023125"/>
    </source>
</evidence>
<dbReference type="OrthoDB" id="7678715at2"/>
<gene>
    <name evidence="5" type="ORF">EZ428_19485</name>
</gene>
<proteinExistence type="predicted"/>
<dbReference type="PANTHER" id="PTHR33204:SF29">
    <property type="entry name" value="TRANSCRIPTIONAL REGULATOR"/>
    <property type="match status" value="1"/>
</dbReference>
<evidence type="ECO:0000313" key="5">
    <source>
        <dbReference type="EMBL" id="TCC88251.1"/>
    </source>
</evidence>
<keyword evidence="2" id="KW-0238">DNA-binding</keyword>
<evidence type="ECO:0000313" key="6">
    <source>
        <dbReference type="Proteomes" id="UP000292884"/>
    </source>
</evidence>
<keyword evidence="6" id="KW-1185">Reference proteome</keyword>
<evidence type="ECO:0000256" key="1">
    <source>
        <dbReference type="ARBA" id="ARBA00023015"/>
    </source>
</evidence>
<feature type="domain" description="HTH hxlR-type" evidence="4">
    <location>
        <begin position="20"/>
        <end position="118"/>
    </location>
</feature>
<dbReference type="PANTHER" id="PTHR33204">
    <property type="entry name" value="TRANSCRIPTIONAL REGULATOR, MARR FAMILY"/>
    <property type="match status" value="1"/>
</dbReference>
<keyword evidence="3" id="KW-0804">Transcription</keyword>
<accession>A0A4R0MN89</accession>
<organism evidence="5 6">
    <name type="scientific">Pedobacter frigiditerrae</name>
    <dbReference type="NCBI Taxonomy" id="2530452"/>
    <lineage>
        <taxon>Bacteria</taxon>
        <taxon>Pseudomonadati</taxon>
        <taxon>Bacteroidota</taxon>
        <taxon>Sphingobacteriia</taxon>
        <taxon>Sphingobacteriales</taxon>
        <taxon>Sphingobacteriaceae</taxon>
        <taxon>Pedobacter</taxon>
    </lineage>
</organism>
<name>A0A4R0MN89_9SPHI</name>
<dbReference type="AlphaFoldDB" id="A0A4R0MN89"/>
<dbReference type="InterPro" id="IPR002577">
    <property type="entry name" value="HTH_HxlR"/>
</dbReference>